<protein>
    <recommendedName>
        <fullName evidence="3 7">Nuclease SbcCD subunit D</fullName>
    </recommendedName>
</protein>
<dbReference type="GO" id="GO:0006260">
    <property type="term" value="P:DNA replication"/>
    <property type="evidence" value="ECO:0007669"/>
    <property type="project" value="UniProtKB-KW"/>
</dbReference>
<organism evidence="10 11">
    <name type="scientific">Rhizobium hidalgonense</name>
    <dbReference type="NCBI Taxonomy" id="1538159"/>
    <lineage>
        <taxon>Bacteria</taxon>
        <taxon>Pseudomonadati</taxon>
        <taxon>Pseudomonadota</taxon>
        <taxon>Alphaproteobacteria</taxon>
        <taxon>Hyphomicrobiales</taxon>
        <taxon>Rhizobiaceae</taxon>
        <taxon>Rhizobium/Agrobacterium group</taxon>
        <taxon>Rhizobium</taxon>
    </lineage>
</organism>
<keyword evidence="7" id="KW-0255">Endonuclease</keyword>
<name>A0AAJ2LNH7_9HYPH</name>
<gene>
    <name evidence="7" type="primary">sbcD</name>
    <name evidence="10" type="ORF">RJJ65_18980</name>
</gene>
<dbReference type="GO" id="GO:0004519">
    <property type="term" value="F:endonuclease activity"/>
    <property type="evidence" value="ECO:0007669"/>
    <property type="project" value="UniProtKB-KW"/>
</dbReference>
<evidence type="ECO:0000313" key="10">
    <source>
        <dbReference type="EMBL" id="MDR9774704.1"/>
    </source>
</evidence>
<keyword evidence="7" id="KW-0235">DNA replication</keyword>
<evidence type="ECO:0000256" key="7">
    <source>
        <dbReference type="RuleBase" id="RU363069"/>
    </source>
</evidence>
<comment type="function">
    <text evidence="7">SbcCD cleaves DNA hairpin structures. These structures can inhibit DNA replication and are intermediates in certain DNA recombination reactions. The complex acts as a 3'-&gt;5' double strand exonuclease that can open hairpins. It also has a 5' single-strand endonuclease activity.</text>
</comment>
<dbReference type="Pfam" id="PF00149">
    <property type="entry name" value="Metallophos"/>
    <property type="match status" value="1"/>
</dbReference>
<dbReference type="InterPro" id="IPR004843">
    <property type="entry name" value="Calcineurin-like_PHP"/>
</dbReference>
<dbReference type="EMBL" id="JAVLSF010000010">
    <property type="protein sequence ID" value="MDR9774704.1"/>
    <property type="molecule type" value="Genomic_DNA"/>
</dbReference>
<proteinExistence type="inferred from homology"/>
<dbReference type="InterPro" id="IPR029052">
    <property type="entry name" value="Metallo-depent_PP-like"/>
</dbReference>
<feature type="domain" description="Calcineurin-like phosphoesterase" evidence="8">
    <location>
        <begin position="1"/>
        <end position="101"/>
    </location>
</feature>
<dbReference type="SUPFAM" id="SSF56300">
    <property type="entry name" value="Metallo-dependent phosphatases"/>
    <property type="match status" value="1"/>
</dbReference>
<evidence type="ECO:0000313" key="11">
    <source>
        <dbReference type="Proteomes" id="UP001268610"/>
    </source>
</evidence>
<comment type="caution">
    <text evidence="10">The sequence shown here is derived from an EMBL/GenBank/DDBJ whole genome shotgun (WGS) entry which is preliminary data.</text>
</comment>
<dbReference type="NCBIfam" id="TIGR00619">
    <property type="entry name" value="sbcd"/>
    <property type="match status" value="1"/>
</dbReference>
<dbReference type="InterPro" id="IPR004593">
    <property type="entry name" value="SbcD"/>
</dbReference>
<dbReference type="InterPro" id="IPR041796">
    <property type="entry name" value="Mre11_N"/>
</dbReference>
<evidence type="ECO:0000256" key="4">
    <source>
        <dbReference type="ARBA" id="ARBA00022722"/>
    </source>
</evidence>
<comment type="subunit">
    <text evidence="2 7">Heterodimer of SbcC and SbcD.</text>
</comment>
<dbReference type="CDD" id="cd00840">
    <property type="entry name" value="MPP_Mre11_N"/>
    <property type="match status" value="1"/>
</dbReference>
<dbReference type="InterPro" id="IPR050535">
    <property type="entry name" value="DNA_Repair-Maintenance_Comp"/>
</dbReference>
<dbReference type="RefSeq" id="WP_310855225.1">
    <property type="nucleotide sequence ID" value="NZ_JAVLSD010000001.1"/>
</dbReference>
<dbReference type="PANTHER" id="PTHR30337">
    <property type="entry name" value="COMPONENT OF ATP-DEPENDENT DSDNA EXONUCLEASE"/>
    <property type="match status" value="1"/>
</dbReference>
<dbReference type="InterPro" id="IPR026843">
    <property type="entry name" value="SbcD_C"/>
</dbReference>
<evidence type="ECO:0000256" key="2">
    <source>
        <dbReference type="ARBA" id="ARBA00011322"/>
    </source>
</evidence>
<evidence type="ECO:0000259" key="8">
    <source>
        <dbReference type="Pfam" id="PF00149"/>
    </source>
</evidence>
<keyword evidence="6 7" id="KW-0269">Exonuclease</keyword>
<accession>A0AAJ2LNH7</accession>
<comment type="similarity">
    <text evidence="1 7">Belongs to the SbcD family.</text>
</comment>
<keyword evidence="5 7" id="KW-0378">Hydrolase</keyword>
<dbReference type="Gene3D" id="3.60.21.10">
    <property type="match status" value="1"/>
</dbReference>
<keyword evidence="7" id="KW-0233">DNA recombination</keyword>
<evidence type="ECO:0000256" key="1">
    <source>
        <dbReference type="ARBA" id="ARBA00010555"/>
    </source>
</evidence>
<sequence>MKILHTADLHLGRQFNGLSLDDDHADVLNQIVEAIHRHGPDVLLIAGDVFDRASPPASAVRQFNTFLSRVAKETEAGVIIISGNHDSADRIEAMSIMPDRNRAMIRGAIAVDEHPFLLHDAHGPVAFSGLPFSYEYAARECFKNESLVSPEDVLKSQVAAARKHVLAGMRWVVIAHAFVTGARSSESERPLARVGGIETVSAEIFDGACYVALGHIHRPQIVGAQHIRYSGSPLAFGFDEADHDKMMCLVDLDGAGNVTVNQIAFRPTRKVRVVTGRHAELVAAERSEDLIKVVLTDETPIIEAMKRLRDVFPYACQLTYQRDERSPVGKSFISSQTSAIEPITLVGEFVEQVRTTPITEVERAIVAKTLHEIGSEGQAA</sequence>
<evidence type="ECO:0000259" key="9">
    <source>
        <dbReference type="Pfam" id="PF12320"/>
    </source>
</evidence>
<evidence type="ECO:0000256" key="6">
    <source>
        <dbReference type="ARBA" id="ARBA00022839"/>
    </source>
</evidence>
<keyword evidence="4 7" id="KW-0540">Nuclease</keyword>
<dbReference type="Pfam" id="PF12320">
    <property type="entry name" value="SbcD_C"/>
    <property type="match status" value="1"/>
</dbReference>
<dbReference type="GO" id="GO:0006310">
    <property type="term" value="P:DNA recombination"/>
    <property type="evidence" value="ECO:0007669"/>
    <property type="project" value="UniProtKB-KW"/>
</dbReference>
<dbReference type="Proteomes" id="UP001268610">
    <property type="component" value="Unassembled WGS sequence"/>
</dbReference>
<dbReference type="GO" id="GO:0008408">
    <property type="term" value="F:3'-5' exonuclease activity"/>
    <property type="evidence" value="ECO:0007669"/>
    <property type="project" value="InterPro"/>
</dbReference>
<evidence type="ECO:0000256" key="3">
    <source>
        <dbReference type="ARBA" id="ARBA00013365"/>
    </source>
</evidence>
<feature type="domain" description="Nuclease SbcCD subunit D C-terminal" evidence="9">
    <location>
        <begin position="267"/>
        <end position="325"/>
    </location>
</feature>
<evidence type="ECO:0000256" key="5">
    <source>
        <dbReference type="ARBA" id="ARBA00022801"/>
    </source>
</evidence>
<reference evidence="10" key="1">
    <citation type="submission" date="2023-04" db="EMBL/GenBank/DDBJ databases">
        <title>Genomic characterization of faba bean (Vicia faba) microsymbionts in Mexican soils.</title>
        <authorList>
            <person name="Rivera Orduna F.N."/>
            <person name="Guevara-Luna J."/>
            <person name="Yan J."/>
            <person name="Arroyo-Herrera I."/>
            <person name="Li Y."/>
            <person name="Vasquez-Murrieta M.S."/>
            <person name="Wang E.T."/>
        </authorList>
    </citation>
    <scope>NUCLEOTIDE SEQUENCE</scope>
    <source>
        <strain evidence="10">CH26</strain>
    </source>
</reference>
<dbReference type="AlphaFoldDB" id="A0AAJ2LNH7"/>
<dbReference type="PANTHER" id="PTHR30337:SF0">
    <property type="entry name" value="NUCLEASE SBCCD SUBUNIT D"/>
    <property type="match status" value="1"/>
</dbReference>